<dbReference type="Proteomes" id="UP000036168">
    <property type="component" value="Unassembled WGS sequence"/>
</dbReference>
<dbReference type="Proteomes" id="UP001341297">
    <property type="component" value="Unassembled WGS sequence"/>
</dbReference>
<organism evidence="2 5">
    <name type="scientific">Bacillus glycinifermentans</name>
    <dbReference type="NCBI Taxonomy" id="1664069"/>
    <lineage>
        <taxon>Bacteria</taxon>
        <taxon>Bacillati</taxon>
        <taxon>Bacillota</taxon>
        <taxon>Bacilli</taxon>
        <taxon>Bacillales</taxon>
        <taxon>Bacillaceae</taxon>
        <taxon>Bacillus</taxon>
    </lineage>
</organism>
<dbReference type="Gene3D" id="2.30.29.50">
    <property type="entry name" value="Bacterial Pleckstrin homology domain"/>
    <property type="match status" value="1"/>
</dbReference>
<sequence>MGVFSASKTADGKKFEPLLIEGEKIESVCRLRIDQICFTNKRIIFFDNKLFSKKKVRVFLPYKSIEGFAIREVSMFNPDSSLSLMTSSKVFDLEFTKDTDMLEIQALLSKYLCA</sequence>
<reference evidence="3 7" key="4">
    <citation type="submission" date="2023-03" db="EMBL/GenBank/DDBJ databases">
        <title>Agriculturally important microbes genome sequencing.</title>
        <authorList>
            <person name="Dunlap C."/>
        </authorList>
    </citation>
    <scope>NUCLEOTIDE SEQUENCE [LARGE SCALE GENOMIC DNA]</scope>
    <source>
        <strain evidence="3 7">CBP-3203</strain>
    </source>
</reference>
<dbReference type="InterPro" id="IPR012544">
    <property type="entry name" value="PHb"/>
</dbReference>
<dbReference type="SUPFAM" id="SSF50729">
    <property type="entry name" value="PH domain-like"/>
    <property type="match status" value="1"/>
</dbReference>
<dbReference type="OrthoDB" id="9803613at2"/>
<evidence type="ECO:0000313" key="4">
    <source>
        <dbReference type="EMBL" id="QAT65661.1"/>
    </source>
</evidence>
<gene>
    <name evidence="2" type="ORF">AB447_220870</name>
    <name evidence="4" type="ORF">EQZ20_12635</name>
    <name evidence="3" type="ORF">P8828_17685</name>
</gene>
<name>A0A0J6EZM0_9BACI</name>
<dbReference type="Pfam" id="PF08000">
    <property type="entry name" value="bPH_1"/>
    <property type="match status" value="1"/>
</dbReference>
<evidence type="ECO:0000313" key="3">
    <source>
        <dbReference type="EMBL" id="MEC0486614.1"/>
    </source>
</evidence>
<dbReference type="EMBL" id="CP035232">
    <property type="protein sequence ID" value="QAT65661.1"/>
    <property type="molecule type" value="Genomic_DNA"/>
</dbReference>
<dbReference type="RefSeq" id="WP_046129545.1">
    <property type="nucleotide sequence ID" value="NZ_CP023481.1"/>
</dbReference>
<reference evidence="2 5" key="1">
    <citation type="journal article" date="2015" name="Int. J. Syst. Evol. Microbiol.">
        <title>Bacillus glycinifermentans sp. nov., isolated from fermented soybean paste.</title>
        <authorList>
            <person name="Kim S.J."/>
            <person name="Dunlap C.A."/>
            <person name="Kwon S.W."/>
            <person name="Rooney A.P."/>
        </authorList>
    </citation>
    <scope>NUCLEOTIDE SEQUENCE [LARGE SCALE GENOMIC DNA]</scope>
    <source>
        <strain evidence="2 5">GO-13</strain>
    </source>
</reference>
<reference evidence="2" key="2">
    <citation type="submission" date="2015-10" db="EMBL/GenBank/DDBJ databases">
        <authorList>
            <person name="Dunlap C."/>
        </authorList>
    </citation>
    <scope>NUCLEOTIDE SEQUENCE</scope>
    <source>
        <strain evidence="2">GO-13</strain>
    </source>
</reference>
<dbReference type="EMBL" id="LECW02000024">
    <property type="protein sequence ID" value="KRT92985.1"/>
    <property type="molecule type" value="Genomic_DNA"/>
</dbReference>
<reference evidence="4 6" key="3">
    <citation type="submission" date="2019-01" db="EMBL/GenBank/DDBJ databases">
        <title>Genome sequence of Bacillus glycinifermentans SRCM103574.</title>
        <authorList>
            <person name="Kong H.-J."/>
            <person name="Jeong S.-Y."/>
            <person name="Jeong D.-Y."/>
        </authorList>
    </citation>
    <scope>NUCLEOTIDE SEQUENCE [LARGE SCALE GENOMIC DNA]</scope>
    <source>
        <strain evidence="4 6">SRCM103574</strain>
    </source>
</reference>
<dbReference type="InterPro" id="IPR037063">
    <property type="entry name" value="PHb_sf"/>
</dbReference>
<dbReference type="PATRIC" id="fig|1664069.3.peg.877"/>
<evidence type="ECO:0000313" key="6">
    <source>
        <dbReference type="Proteomes" id="UP000288675"/>
    </source>
</evidence>
<dbReference type="STRING" id="1664069.BGLY_2498"/>
<dbReference type="AlphaFoldDB" id="A0A0J6EZM0"/>
<protein>
    <submittedName>
        <fullName evidence="3">PH domain-containing protein</fullName>
    </submittedName>
</protein>
<evidence type="ECO:0000313" key="2">
    <source>
        <dbReference type="EMBL" id="KRT92985.1"/>
    </source>
</evidence>
<evidence type="ECO:0000313" key="7">
    <source>
        <dbReference type="Proteomes" id="UP001341297"/>
    </source>
</evidence>
<accession>A0A0J6EPI1</accession>
<keyword evidence="7" id="KW-1185">Reference proteome</keyword>
<evidence type="ECO:0000313" key="5">
    <source>
        <dbReference type="Proteomes" id="UP000036168"/>
    </source>
</evidence>
<feature type="domain" description="Bacterial Pleckstrin homology" evidence="1">
    <location>
        <begin position="12"/>
        <end position="111"/>
    </location>
</feature>
<evidence type="ECO:0000259" key="1">
    <source>
        <dbReference type="Pfam" id="PF08000"/>
    </source>
</evidence>
<dbReference type="EMBL" id="JARRTL010000019">
    <property type="protein sequence ID" value="MEC0486614.1"/>
    <property type="molecule type" value="Genomic_DNA"/>
</dbReference>
<proteinExistence type="predicted"/>
<dbReference type="KEGG" id="bgy:BGLY_2498"/>
<dbReference type="GeneID" id="82853514"/>
<accession>A0A0J6EZM0</accession>
<dbReference type="Proteomes" id="UP000288675">
    <property type="component" value="Chromosome"/>
</dbReference>